<sequence>MNNNVLVITGMHRSGTSLLTHWLNKCGLHVGDQLLPPGIGNVDGHYEDLDFYTYHEKVLLEHGLSADGLVPAHPGPLTGHQRTTLKALVSRKSSAQSQWGWKDPRTCLFLPFYREILPEARYLAIVRDYKTVVSSLVQRMFQLHDWKYEQCDIFTRVIWRYFRKPFRKEQLLRKYCNEHLAVWITYNEAILKHIEQLPDSNYIVVDHPKLKNSSQEIYKHLSDEWQFDLEYYDFKQLYNENRISDKLNIVDYIQDPKLLERAAEIHCRLQAKAI</sequence>
<protein>
    <recommendedName>
        <fullName evidence="3">Sulfotransferase family protein</fullName>
    </recommendedName>
</protein>
<evidence type="ECO:0000313" key="2">
    <source>
        <dbReference type="Proteomes" id="UP000476411"/>
    </source>
</evidence>
<gene>
    <name evidence="1" type="ORF">GWR21_03050</name>
</gene>
<proteinExistence type="predicted"/>
<dbReference type="Proteomes" id="UP000476411">
    <property type="component" value="Chromosome"/>
</dbReference>
<dbReference type="InterPro" id="IPR027417">
    <property type="entry name" value="P-loop_NTPase"/>
</dbReference>
<dbReference type="SUPFAM" id="SSF52540">
    <property type="entry name" value="P-loop containing nucleoside triphosphate hydrolases"/>
    <property type="match status" value="1"/>
</dbReference>
<evidence type="ECO:0008006" key="3">
    <source>
        <dbReference type="Google" id="ProtNLM"/>
    </source>
</evidence>
<organism evidence="1 2">
    <name type="scientific">Chitinophaga agri</name>
    <dbReference type="NCBI Taxonomy" id="2703787"/>
    <lineage>
        <taxon>Bacteria</taxon>
        <taxon>Pseudomonadati</taxon>
        <taxon>Bacteroidota</taxon>
        <taxon>Chitinophagia</taxon>
        <taxon>Chitinophagales</taxon>
        <taxon>Chitinophagaceae</taxon>
        <taxon>Chitinophaga</taxon>
    </lineage>
</organism>
<dbReference type="RefSeq" id="WP_162330312.1">
    <property type="nucleotide sequence ID" value="NZ_CP048113.1"/>
</dbReference>
<dbReference type="KEGG" id="chih:GWR21_03050"/>
<name>A0A6B9Z9R7_9BACT</name>
<dbReference type="EMBL" id="CP048113">
    <property type="protein sequence ID" value="QHS58609.1"/>
    <property type="molecule type" value="Genomic_DNA"/>
</dbReference>
<dbReference type="AlphaFoldDB" id="A0A6B9Z9R7"/>
<dbReference type="Gene3D" id="3.40.50.300">
    <property type="entry name" value="P-loop containing nucleotide triphosphate hydrolases"/>
    <property type="match status" value="1"/>
</dbReference>
<keyword evidence="2" id="KW-1185">Reference proteome</keyword>
<accession>A0A6B9Z9R7</accession>
<dbReference type="Pfam" id="PF13469">
    <property type="entry name" value="Sulfotransfer_3"/>
    <property type="match status" value="1"/>
</dbReference>
<reference evidence="1 2" key="1">
    <citation type="submission" date="2020-01" db="EMBL/GenBank/DDBJ databases">
        <title>Complete genome sequence of Chitinophaga sp. H33E-04 isolated from quinoa roots.</title>
        <authorList>
            <person name="Weon H.-Y."/>
            <person name="Lee S.A."/>
        </authorList>
    </citation>
    <scope>NUCLEOTIDE SEQUENCE [LARGE SCALE GENOMIC DNA]</scope>
    <source>
        <strain evidence="1 2">H33E-04</strain>
    </source>
</reference>
<evidence type="ECO:0000313" key="1">
    <source>
        <dbReference type="EMBL" id="QHS58609.1"/>
    </source>
</evidence>